<evidence type="ECO:0000313" key="8">
    <source>
        <dbReference type="Proteomes" id="UP001497497"/>
    </source>
</evidence>
<evidence type="ECO:0000256" key="6">
    <source>
        <dbReference type="SAM" id="Phobius"/>
    </source>
</evidence>
<feature type="transmembrane region" description="Helical" evidence="6">
    <location>
        <begin position="435"/>
        <end position="457"/>
    </location>
</feature>
<evidence type="ECO:0000256" key="4">
    <source>
        <dbReference type="ARBA" id="ARBA00022989"/>
    </source>
</evidence>
<feature type="transmembrane region" description="Helical" evidence="6">
    <location>
        <begin position="494"/>
        <end position="511"/>
    </location>
</feature>
<keyword evidence="8" id="KW-1185">Reference proteome</keyword>
<dbReference type="PANTHER" id="PTHR11119">
    <property type="entry name" value="XANTHINE-URACIL / VITAMIN C PERMEASE FAMILY MEMBER"/>
    <property type="match status" value="1"/>
</dbReference>
<evidence type="ECO:0000313" key="7">
    <source>
        <dbReference type="EMBL" id="CAL1537464.1"/>
    </source>
</evidence>
<evidence type="ECO:0000256" key="5">
    <source>
        <dbReference type="ARBA" id="ARBA00023136"/>
    </source>
</evidence>
<dbReference type="Pfam" id="PF00860">
    <property type="entry name" value="Xan_ur_permease"/>
    <property type="match status" value="1"/>
</dbReference>
<dbReference type="GO" id="GO:0022857">
    <property type="term" value="F:transmembrane transporter activity"/>
    <property type="evidence" value="ECO:0007669"/>
    <property type="project" value="InterPro"/>
</dbReference>
<feature type="transmembrane region" description="Helical" evidence="6">
    <location>
        <begin position="285"/>
        <end position="307"/>
    </location>
</feature>
<gene>
    <name evidence="7" type="ORF">GSLYS_00011377001</name>
</gene>
<keyword evidence="4 6" id="KW-1133">Transmembrane helix</keyword>
<feature type="transmembrane region" description="Helical" evidence="6">
    <location>
        <begin position="68"/>
        <end position="95"/>
    </location>
</feature>
<dbReference type="EMBL" id="CAXITT010000263">
    <property type="protein sequence ID" value="CAL1537464.1"/>
    <property type="molecule type" value="Genomic_DNA"/>
</dbReference>
<evidence type="ECO:0000256" key="1">
    <source>
        <dbReference type="ARBA" id="ARBA00004141"/>
    </source>
</evidence>
<accession>A0AAV2HUW8</accession>
<dbReference type="GO" id="GO:0016020">
    <property type="term" value="C:membrane"/>
    <property type="evidence" value="ECO:0007669"/>
    <property type="project" value="UniProtKB-SubCell"/>
</dbReference>
<evidence type="ECO:0000256" key="3">
    <source>
        <dbReference type="ARBA" id="ARBA00022692"/>
    </source>
</evidence>
<feature type="transmembrane region" description="Helical" evidence="6">
    <location>
        <begin position="247"/>
        <end position="264"/>
    </location>
</feature>
<proteinExistence type="inferred from homology"/>
<feature type="transmembrane region" description="Helical" evidence="6">
    <location>
        <begin position="463"/>
        <end position="482"/>
    </location>
</feature>
<evidence type="ECO:0008006" key="9">
    <source>
        <dbReference type="Google" id="ProtNLM"/>
    </source>
</evidence>
<dbReference type="Proteomes" id="UP001497497">
    <property type="component" value="Unassembled WGS sequence"/>
</dbReference>
<sequence>MTDGRDNNGTANFDLETDPAIQLHPLLTSEHADGNKTGQKLQGDQIVIELEEKKPLIYRVNESPPVHLLLLFAFQQSILSIGSPLAVSIIVSEVVCAKDDDIIKTQILSASFLMIGLSTFAMSTFGVRLPVFQGPAATYLIPLIAMRELPEWKCPAMFKSLNDDNTTTLMAVVGNGTMITAREVILEKISQLSGSLMLAGALHFFIGVTGLVGVLLRFIGPVTIVPTITLVGLYIYELNVKFCETNWLIAAVTCISNLILSLFLRHRNTPIPLWHPKRGFYILWYPFHQVFSVLLSIIAGWLLSAILTETGTMSNDPTHKHYFARTDSRMHIVEEADWFTFPYPGKFGSFLFSGGGFISFFIATIGSILDSIGDYNAVARTAQVSPPPRYAFNRGIAVEGLMSFLSGTLGCCHATVSYGGNIGAMGITRVVSRSVFQLCGLIYIIFAFFGKAGAVFITIPYPVIGGSSIITMGIFIGVVLSYLQTVDMNSSRNLAIIGTSLLLGLMLPYWIKKNPDAIETGYPEFDTAIQMLLSNPSFVGGFFACFMDNAAPGTLKERGLLHQLSELDNAETDKTPEMYEDGPETYRLPYIPEWFFKSKIAKYIPIFEYEGK</sequence>
<keyword evidence="3 6" id="KW-0812">Transmembrane</keyword>
<protein>
    <recommendedName>
        <fullName evidence="9">Solute carrier family 23 member 2</fullName>
    </recommendedName>
</protein>
<feature type="transmembrane region" description="Helical" evidence="6">
    <location>
        <begin position="192"/>
        <end position="211"/>
    </location>
</feature>
<feature type="transmembrane region" description="Helical" evidence="6">
    <location>
        <begin position="218"/>
        <end position="235"/>
    </location>
</feature>
<organism evidence="7 8">
    <name type="scientific">Lymnaea stagnalis</name>
    <name type="common">Great pond snail</name>
    <name type="synonym">Helix stagnalis</name>
    <dbReference type="NCBI Taxonomy" id="6523"/>
    <lineage>
        <taxon>Eukaryota</taxon>
        <taxon>Metazoa</taxon>
        <taxon>Spiralia</taxon>
        <taxon>Lophotrochozoa</taxon>
        <taxon>Mollusca</taxon>
        <taxon>Gastropoda</taxon>
        <taxon>Heterobranchia</taxon>
        <taxon>Euthyneura</taxon>
        <taxon>Panpulmonata</taxon>
        <taxon>Hygrophila</taxon>
        <taxon>Lymnaeoidea</taxon>
        <taxon>Lymnaeidae</taxon>
        <taxon>Lymnaea</taxon>
    </lineage>
</organism>
<reference evidence="7 8" key="1">
    <citation type="submission" date="2024-04" db="EMBL/GenBank/DDBJ databases">
        <authorList>
            <consortium name="Genoscope - CEA"/>
            <person name="William W."/>
        </authorList>
    </citation>
    <scope>NUCLEOTIDE SEQUENCE [LARGE SCALE GENOMIC DNA]</scope>
</reference>
<evidence type="ECO:0000256" key="2">
    <source>
        <dbReference type="ARBA" id="ARBA00008821"/>
    </source>
</evidence>
<comment type="caution">
    <text evidence="7">The sequence shown here is derived from an EMBL/GenBank/DDBJ whole genome shotgun (WGS) entry which is preliminary data.</text>
</comment>
<feature type="transmembrane region" description="Helical" evidence="6">
    <location>
        <begin position="107"/>
        <end position="127"/>
    </location>
</feature>
<keyword evidence="5 6" id="KW-0472">Membrane</keyword>
<dbReference type="InterPro" id="IPR006043">
    <property type="entry name" value="NCS2"/>
</dbReference>
<name>A0AAV2HUW8_LYMST</name>
<dbReference type="AlphaFoldDB" id="A0AAV2HUW8"/>
<feature type="transmembrane region" description="Helical" evidence="6">
    <location>
        <begin position="347"/>
        <end position="369"/>
    </location>
</feature>
<comment type="subcellular location">
    <subcellularLocation>
        <location evidence="1">Membrane</location>
        <topology evidence="1">Multi-pass membrane protein</topology>
    </subcellularLocation>
</comment>
<comment type="similarity">
    <text evidence="2">Belongs to the nucleobase:cation symporter-2 (NCS2) (TC 2.A.40) family.</text>
</comment>